<dbReference type="CDD" id="cd06261">
    <property type="entry name" value="TM_PBP2"/>
    <property type="match status" value="1"/>
</dbReference>
<dbReference type="GO" id="GO:0005886">
    <property type="term" value="C:plasma membrane"/>
    <property type="evidence" value="ECO:0007669"/>
    <property type="project" value="UniProtKB-SubCell"/>
</dbReference>
<dbReference type="SUPFAM" id="SSF161098">
    <property type="entry name" value="MetI-like"/>
    <property type="match status" value="1"/>
</dbReference>
<keyword evidence="4 7" id="KW-0812">Transmembrane</keyword>
<keyword evidence="5 7" id="KW-1133">Transmembrane helix</keyword>
<dbReference type="GO" id="GO:0055085">
    <property type="term" value="P:transmembrane transport"/>
    <property type="evidence" value="ECO:0007669"/>
    <property type="project" value="InterPro"/>
</dbReference>
<reference evidence="9 10" key="2">
    <citation type="journal article" date="2011" name="ISME J.">
        <title>RNA-seq reveals cooperative metabolic interactions between two termite-gut spirochete species in co-culture.</title>
        <authorList>
            <person name="Rosenthal A.Z."/>
            <person name="Matson E.G."/>
            <person name="Eldar A."/>
            <person name="Leadbetter J.R."/>
        </authorList>
    </citation>
    <scope>NUCLEOTIDE SEQUENCE [LARGE SCALE GENOMIC DNA]</scope>
    <source>
        <strain evidence="10">ATCC BAA-888 / DSM 13862 / ZAS-9</strain>
    </source>
</reference>
<keyword evidence="2 7" id="KW-0813">Transport</keyword>
<accession>F5Y7Z1</accession>
<dbReference type="InterPro" id="IPR051393">
    <property type="entry name" value="ABC_transporter_permease"/>
</dbReference>
<organism evidence="9 10">
    <name type="scientific">Leadbettera azotonutricia (strain ATCC BAA-888 / DSM 13862 / ZAS-9)</name>
    <name type="common">Treponema azotonutricium</name>
    <dbReference type="NCBI Taxonomy" id="545695"/>
    <lineage>
        <taxon>Bacteria</taxon>
        <taxon>Pseudomonadati</taxon>
        <taxon>Spirochaetota</taxon>
        <taxon>Spirochaetia</taxon>
        <taxon>Spirochaetales</taxon>
        <taxon>Breznakiellaceae</taxon>
        <taxon>Leadbettera</taxon>
    </lineage>
</organism>
<evidence type="ECO:0000313" key="9">
    <source>
        <dbReference type="EMBL" id="AEF82155.1"/>
    </source>
</evidence>
<evidence type="ECO:0000313" key="10">
    <source>
        <dbReference type="Proteomes" id="UP000009222"/>
    </source>
</evidence>
<evidence type="ECO:0000256" key="5">
    <source>
        <dbReference type="ARBA" id="ARBA00022989"/>
    </source>
</evidence>
<evidence type="ECO:0000256" key="3">
    <source>
        <dbReference type="ARBA" id="ARBA00022475"/>
    </source>
</evidence>
<dbReference type="eggNOG" id="COG1175">
    <property type="taxonomic scope" value="Bacteria"/>
</dbReference>
<feature type="transmembrane region" description="Helical" evidence="7">
    <location>
        <begin position="275"/>
        <end position="296"/>
    </location>
</feature>
<sequence>MNIYKKWFWPFVMPALILFFFVIIIPFMVGIFDSLVIWRGSYYFDPVTRTRAASPLDAFVGFQNYINAFKEERFRRAFIYTLQYTVIAVIVHNAAALCLALLVTNIASHAASAFRTTFFMPNMLGGLALGFIWQFIFQIVFTDILFGPGGLIHIEALRYMTQSSVKAIFALVLLTTWQSAGYMMIIYVAGLNNIPKDFYEAASIDGASSMRVFRKITVPMLMPSFTIVFFMTISGSFKLLDQNVALTDGEFNTRMLAYQILRTVRDSNPPDYGKAQAQAVIFFVVVAAITLTQTYLTKKKELEA</sequence>
<protein>
    <submittedName>
        <fullName evidence="9">Multiple sugar-binding transport system permease</fullName>
    </submittedName>
</protein>
<keyword evidence="10" id="KW-1185">Reference proteome</keyword>
<dbReference type="InterPro" id="IPR035906">
    <property type="entry name" value="MetI-like_sf"/>
</dbReference>
<dbReference type="InterPro" id="IPR000515">
    <property type="entry name" value="MetI-like"/>
</dbReference>
<evidence type="ECO:0000256" key="2">
    <source>
        <dbReference type="ARBA" id="ARBA00022448"/>
    </source>
</evidence>
<dbReference type="KEGG" id="taz:TREAZ_2317"/>
<keyword evidence="3" id="KW-1003">Cell membrane</keyword>
<evidence type="ECO:0000256" key="4">
    <source>
        <dbReference type="ARBA" id="ARBA00022692"/>
    </source>
</evidence>
<feature type="transmembrane region" description="Helical" evidence="7">
    <location>
        <begin position="124"/>
        <end position="147"/>
    </location>
</feature>
<name>F5Y7Z1_LEAAZ</name>
<comment type="subcellular location">
    <subcellularLocation>
        <location evidence="1 7">Cell membrane</location>
        <topology evidence="1 7">Multi-pass membrane protein</topology>
    </subcellularLocation>
</comment>
<evidence type="ECO:0000256" key="6">
    <source>
        <dbReference type="ARBA" id="ARBA00023136"/>
    </source>
</evidence>
<reference evidence="10" key="1">
    <citation type="submission" date="2009-12" db="EMBL/GenBank/DDBJ databases">
        <title>Complete sequence of Treponema azotonutricium strain ZAS-9.</title>
        <authorList>
            <person name="Tetu S.G."/>
            <person name="Matson E."/>
            <person name="Ren Q."/>
            <person name="Seshadri R."/>
            <person name="Elbourne L."/>
            <person name="Hassan K.A."/>
            <person name="Durkin A."/>
            <person name="Radune D."/>
            <person name="Mohamoud Y."/>
            <person name="Shay R."/>
            <person name="Jin S."/>
            <person name="Zhang X."/>
            <person name="Lucey K."/>
            <person name="Ballor N.R."/>
            <person name="Ottesen E."/>
            <person name="Rosenthal R."/>
            <person name="Allen A."/>
            <person name="Leadbetter J.R."/>
            <person name="Paulsen I.T."/>
        </authorList>
    </citation>
    <scope>NUCLEOTIDE SEQUENCE [LARGE SCALE GENOMIC DNA]</scope>
    <source>
        <strain evidence="10">ATCC BAA-888 / DSM 13862 / ZAS-9</strain>
    </source>
</reference>
<feature type="transmembrane region" description="Helical" evidence="7">
    <location>
        <begin position="7"/>
        <end position="32"/>
    </location>
</feature>
<feature type="transmembrane region" description="Helical" evidence="7">
    <location>
        <begin position="167"/>
        <end position="191"/>
    </location>
</feature>
<dbReference type="HOGENOM" id="CLU_016047_0_0_12"/>
<dbReference type="Proteomes" id="UP000009222">
    <property type="component" value="Chromosome"/>
</dbReference>
<feature type="domain" description="ABC transmembrane type-1" evidence="8">
    <location>
        <begin position="78"/>
        <end position="293"/>
    </location>
</feature>
<dbReference type="AlphaFoldDB" id="F5Y7Z1"/>
<dbReference type="RefSeq" id="WP_015709738.1">
    <property type="nucleotide sequence ID" value="NC_015577.1"/>
</dbReference>
<feature type="transmembrane region" description="Helical" evidence="7">
    <location>
        <begin position="212"/>
        <end position="233"/>
    </location>
</feature>
<dbReference type="PANTHER" id="PTHR30193:SF37">
    <property type="entry name" value="INNER MEMBRANE ABC TRANSPORTER PERMEASE PROTEIN YCJO"/>
    <property type="match status" value="1"/>
</dbReference>
<dbReference type="PROSITE" id="PS50928">
    <property type="entry name" value="ABC_TM1"/>
    <property type="match status" value="1"/>
</dbReference>
<dbReference type="STRING" id="545695.TREAZ_2317"/>
<evidence type="ECO:0000256" key="7">
    <source>
        <dbReference type="RuleBase" id="RU363032"/>
    </source>
</evidence>
<dbReference type="OrthoDB" id="9786413at2"/>
<evidence type="ECO:0000256" key="1">
    <source>
        <dbReference type="ARBA" id="ARBA00004651"/>
    </source>
</evidence>
<dbReference type="InParanoid" id="F5Y7Z1"/>
<keyword evidence="6 7" id="KW-0472">Membrane</keyword>
<dbReference type="Gene3D" id="1.10.3720.10">
    <property type="entry name" value="MetI-like"/>
    <property type="match status" value="1"/>
</dbReference>
<dbReference type="PANTHER" id="PTHR30193">
    <property type="entry name" value="ABC TRANSPORTER PERMEASE PROTEIN"/>
    <property type="match status" value="1"/>
</dbReference>
<comment type="similarity">
    <text evidence="7">Belongs to the binding-protein-dependent transport system permease family.</text>
</comment>
<gene>
    <name evidence="9" type="ordered locus">TREAZ_2317</name>
</gene>
<dbReference type="Pfam" id="PF00528">
    <property type="entry name" value="BPD_transp_1"/>
    <property type="match status" value="1"/>
</dbReference>
<evidence type="ECO:0000259" key="8">
    <source>
        <dbReference type="PROSITE" id="PS50928"/>
    </source>
</evidence>
<dbReference type="EMBL" id="CP001841">
    <property type="protein sequence ID" value="AEF82155.1"/>
    <property type="molecule type" value="Genomic_DNA"/>
</dbReference>
<feature type="transmembrane region" description="Helical" evidence="7">
    <location>
        <begin position="77"/>
        <end position="103"/>
    </location>
</feature>
<proteinExistence type="inferred from homology"/>